<feature type="compositionally biased region" description="Basic and acidic residues" evidence="4">
    <location>
        <begin position="260"/>
        <end position="277"/>
    </location>
</feature>
<comment type="caution">
    <text evidence="6">The sequence shown here is derived from an EMBL/GenBank/DDBJ whole genome shotgun (WGS) entry which is preliminary data.</text>
</comment>
<dbReference type="PANTHER" id="PTHR46227:SF4">
    <property type="entry name" value="GLUTAMATE RECEPTOR-INTERACTING PROTEIN 2"/>
    <property type="match status" value="1"/>
</dbReference>
<dbReference type="Pfam" id="PF00595">
    <property type="entry name" value="PDZ"/>
    <property type="match status" value="1"/>
</dbReference>
<feature type="region of interest" description="Disordered" evidence="4">
    <location>
        <begin position="68"/>
        <end position="93"/>
    </location>
</feature>
<proteinExistence type="predicted"/>
<dbReference type="SUPFAM" id="SSF50156">
    <property type="entry name" value="PDZ domain-like"/>
    <property type="match status" value="2"/>
</dbReference>
<feature type="compositionally biased region" description="Low complexity" evidence="4">
    <location>
        <begin position="385"/>
        <end position="395"/>
    </location>
</feature>
<keyword evidence="3" id="KW-0677">Repeat</keyword>
<organism evidence="6 7">
    <name type="scientific">Engystomops pustulosus</name>
    <name type="common">Tungara frog</name>
    <name type="synonym">Physalaemus pustulosus</name>
    <dbReference type="NCBI Taxonomy" id="76066"/>
    <lineage>
        <taxon>Eukaryota</taxon>
        <taxon>Metazoa</taxon>
        <taxon>Chordata</taxon>
        <taxon>Craniata</taxon>
        <taxon>Vertebrata</taxon>
        <taxon>Euteleostomi</taxon>
        <taxon>Amphibia</taxon>
        <taxon>Batrachia</taxon>
        <taxon>Anura</taxon>
        <taxon>Neobatrachia</taxon>
        <taxon>Hyloidea</taxon>
        <taxon>Leptodactylidae</taxon>
        <taxon>Leiuperinae</taxon>
        <taxon>Engystomops</taxon>
    </lineage>
</organism>
<dbReference type="InterPro" id="IPR001478">
    <property type="entry name" value="PDZ"/>
</dbReference>
<name>A0AAV6ZMR6_ENGPU</name>
<dbReference type="CDD" id="cd06685">
    <property type="entry name" value="PDZ7_GRIP1-2-like"/>
    <property type="match status" value="1"/>
</dbReference>
<evidence type="ECO:0000313" key="7">
    <source>
        <dbReference type="Proteomes" id="UP000824782"/>
    </source>
</evidence>
<evidence type="ECO:0000256" key="4">
    <source>
        <dbReference type="SAM" id="MobiDB-lite"/>
    </source>
</evidence>
<feature type="domain" description="PDZ" evidence="5">
    <location>
        <begin position="1"/>
        <end position="45"/>
    </location>
</feature>
<evidence type="ECO:0000256" key="3">
    <source>
        <dbReference type="ARBA" id="ARBA00022737"/>
    </source>
</evidence>
<dbReference type="InterPro" id="IPR036034">
    <property type="entry name" value="PDZ_sf"/>
</dbReference>
<feature type="domain" description="PDZ" evidence="5">
    <location>
        <begin position="288"/>
        <end position="370"/>
    </location>
</feature>
<feature type="region of interest" description="Disordered" evidence="4">
    <location>
        <begin position="242"/>
        <end position="277"/>
    </location>
</feature>
<dbReference type="SMART" id="SM00228">
    <property type="entry name" value="PDZ"/>
    <property type="match status" value="1"/>
</dbReference>
<dbReference type="Proteomes" id="UP000824782">
    <property type="component" value="Unassembled WGS sequence"/>
</dbReference>
<protein>
    <recommendedName>
        <fullName evidence="5">PDZ domain-containing protein</fullName>
    </recommendedName>
</protein>
<dbReference type="PROSITE" id="PS50106">
    <property type="entry name" value="PDZ"/>
    <property type="match status" value="2"/>
</dbReference>
<evidence type="ECO:0000259" key="5">
    <source>
        <dbReference type="PROSITE" id="PS50106"/>
    </source>
</evidence>
<dbReference type="GO" id="GO:0098887">
    <property type="term" value="P:neurotransmitter receptor transport, endosome to postsynaptic membrane"/>
    <property type="evidence" value="ECO:0007669"/>
    <property type="project" value="TreeGrafter"/>
</dbReference>
<reference evidence="6" key="1">
    <citation type="thesis" date="2020" institute="ProQuest LLC" country="789 East Eisenhower Parkway, Ann Arbor, MI, USA">
        <title>Comparative Genomics and Chromosome Evolution.</title>
        <authorList>
            <person name="Mudd A.B."/>
        </authorList>
    </citation>
    <scope>NUCLEOTIDE SEQUENCE</scope>
    <source>
        <strain evidence="6">237g6f4</strain>
        <tissue evidence="6">Blood</tissue>
    </source>
</reference>
<dbReference type="InterPro" id="IPR043545">
    <property type="entry name" value="GRIP1/2"/>
</dbReference>
<evidence type="ECO:0000256" key="2">
    <source>
        <dbReference type="ARBA" id="ARBA00022490"/>
    </source>
</evidence>
<dbReference type="GO" id="GO:0005737">
    <property type="term" value="C:cytoplasm"/>
    <property type="evidence" value="ECO:0007669"/>
    <property type="project" value="UniProtKB-SubCell"/>
</dbReference>
<keyword evidence="2" id="KW-0963">Cytoplasm</keyword>
<evidence type="ECO:0000313" key="6">
    <source>
        <dbReference type="EMBL" id="KAG8547493.1"/>
    </source>
</evidence>
<feature type="non-terminal residue" evidence="6">
    <location>
        <position position="1"/>
    </location>
</feature>
<dbReference type="EMBL" id="WNYA01000709">
    <property type="protein sequence ID" value="KAG8547493.1"/>
    <property type="molecule type" value="Genomic_DNA"/>
</dbReference>
<dbReference type="FunFam" id="2.30.42.10:FF:000035">
    <property type="entry name" value="Glutamate receptor interacting protein 1"/>
    <property type="match status" value="1"/>
</dbReference>
<dbReference type="PANTHER" id="PTHR46227">
    <property type="entry name" value="GLUTAMATE RECEPTOR-INTERACTING PROTEIN GRIP"/>
    <property type="match status" value="1"/>
</dbReference>
<evidence type="ECO:0000256" key="1">
    <source>
        <dbReference type="ARBA" id="ARBA00004496"/>
    </source>
</evidence>
<dbReference type="Gene3D" id="2.30.42.10">
    <property type="match status" value="2"/>
</dbReference>
<comment type="subcellular location">
    <subcellularLocation>
        <location evidence="1">Cytoplasm</location>
    </subcellularLocation>
</comment>
<keyword evidence="7" id="KW-1185">Reference proteome</keyword>
<gene>
    <name evidence="6" type="ORF">GDO81_028225</name>
</gene>
<feature type="compositionally biased region" description="Basic residues" evidence="4">
    <location>
        <begin position="246"/>
        <end position="259"/>
    </location>
</feature>
<dbReference type="AlphaFoldDB" id="A0AAV6ZMR6"/>
<sequence length="395" mass="43422">EGTMKLGDRILCVDGIALHNVPLCDALNILRQCSQDAIFQIEYDVALMGESCSSNCTCVTCTEGIGPQSQKLSDGVNEGSDPEDDLTDSQKTSKLSEIYSTTIPSVDSALESWDGSGIDAGYGSHGNYMHQAVGLSLHPHEWRQSRQKMNTPPAEHRKSYPFLDGSFNEEEWDKPARYPSQPNGLESEHDDGFWRVFGEALEDLETCGQSELLREIEASIMTGSVQSIGLDGSKLLLENSNPSSRYLHRKGGSHHSKNSPKKENKLNQDPKILKDDGQDVPTAAELLKVTVMKDLETDDFGFSVSDGLLDKGVYVNMIRPGGPADRSGLQPYDRILQVNHVRTRDFDCCLAVPLLSDAGDRLDLVISRKPLPSGVREETLKHPTSLESKTSTKTL</sequence>
<accession>A0AAV6ZMR6</accession>
<feature type="region of interest" description="Disordered" evidence="4">
    <location>
        <begin position="375"/>
        <end position="395"/>
    </location>
</feature>